<feature type="compositionally biased region" description="Polar residues" evidence="1">
    <location>
        <begin position="198"/>
        <end position="217"/>
    </location>
</feature>
<dbReference type="EMBL" id="JBANRG010000080">
    <property type="protein sequence ID" value="KAK7438236.1"/>
    <property type="molecule type" value="Genomic_DNA"/>
</dbReference>
<protein>
    <submittedName>
        <fullName evidence="2">Uncharacterized protein</fullName>
    </submittedName>
</protein>
<gene>
    <name evidence="2" type="ORF">VKT23_018167</name>
</gene>
<name>A0ABR1ITJ0_9AGAR</name>
<feature type="region of interest" description="Disordered" evidence="1">
    <location>
        <begin position="183"/>
        <end position="221"/>
    </location>
</feature>
<feature type="compositionally biased region" description="Basic residues" evidence="1">
    <location>
        <begin position="393"/>
        <end position="403"/>
    </location>
</feature>
<evidence type="ECO:0000256" key="1">
    <source>
        <dbReference type="SAM" id="MobiDB-lite"/>
    </source>
</evidence>
<evidence type="ECO:0000313" key="2">
    <source>
        <dbReference type="EMBL" id="KAK7438236.1"/>
    </source>
</evidence>
<keyword evidence="3" id="KW-1185">Reference proteome</keyword>
<comment type="caution">
    <text evidence="2">The sequence shown here is derived from an EMBL/GenBank/DDBJ whole genome shotgun (WGS) entry which is preliminary data.</text>
</comment>
<organism evidence="2 3">
    <name type="scientific">Marasmiellus scandens</name>
    <dbReference type="NCBI Taxonomy" id="2682957"/>
    <lineage>
        <taxon>Eukaryota</taxon>
        <taxon>Fungi</taxon>
        <taxon>Dikarya</taxon>
        <taxon>Basidiomycota</taxon>
        <taxon>Agaricomycotina</taxon>
        <taxon>Agaricomycetes</taxon>
        <taxon>Agaricomycetidae</taxon>
        <taxon>Agaricales</taxon>
        <taxon>Marasmiineae</taxon>
        <taxon>Omphalotaceae</taxon>
        <taxon>Marasmiellus</taxon>
    </lineage>
</organism>
<accession>A0ABR1ITJ0</accession>
<feature type="region of interest" description="Disordered" evidence="1">
    <location>
        <begin position="379"/>
        <end position="403"/>
    </location>
</feature>
<reference evidence="2 3" key="1">
    <citation type="submission" date="2024-01" db="EMBL/GenBank/DDBJ databases">
        <title>A draft genome for the cacao thread blight pathogen Marasmiellus scandens.</title>
        <authorList>
            <person name="Baruah I.K."/>
            <person name="Leung J."/>
            <person name="Bukari Y."/>
            <person name="Amoako-Attah I."/>
            <person name="Meinhardt L.W."/>
            <person name="Bailey B.A."/>
            <person name="Cohen S.P."/>
        </authorList>
    </citation>
    <scope>NUCLEOTIDE SEQUENCE [LARGE SCALE GENOMIC DNA]</scope>
    <source>
        <strain evidence="2 3">GH-19</strain>
    </source>
</reference>
<evidence type="ECO:0000313" key="3">
    <source>
        <dbReference type="Proteomes" id="UP001498398"/>
    </source>
</evidence>
<sequence>MSSTSAQSSARLTAAERRTRSGGVFQAMVQNKVGFGPRAISCMDFNVHFKKVPSWGGNEKFVTARGQEFEAEFIGELTDDAHCHPLGNLVSTKKFDPVTDDTRVKWTWQLKCPTLANKRIISTFHNQIATLFNVIENPGSPRTKMWVSKSTPDGMPDLINITTEPIFTTKRPTTAKEPVLQTVKMKKITEEEVDDDGNTSNSDTLSSDGTPETSSNKGRAVGDLFNPTVLPGYGGEWFRHTDAAKCIQLNIRDPRGDLIPPYDTWMWMNKGALVYVKASLHVFNMPNRKIYQLNATTIQILDSSDNLPVRPVLKDKPDGDWLATESTFEDMSCSDTSQDAAPTGPFNFEALLSNPTFSIPSKRPHEDLDDAALANTLGDVDIPMEVPEGSKAAGKRKARRNGH</sequence>
<dbReference type="Proteomes" id="UP001498398">
    <property type="component" value="Unassembled WGS sequence"/>
</dbReference>
<proteinExistence type="predicted"/>